<dbReference type="Pfam" id="PF09830">
    <property type="entry name" value="ATP_transf"/>
    <property type="match status" value="1"/>
</dbReference>
<dbReference type="InterPro" id="IPR045759">
    <property type="entry name" value="Ap4A_phos1/2_N"/>
</dbReference>
<dbReference type="GO" id="GO:0003877">
    <property type="term" value="F:ATP:ADP adenylyltransferase activity"/>
    <property type="evidence" value="ECO:0007669"/>
    <property type="project" value="InterPro"/>
</dbReference>
<evidence type="ECO:0000313" key="5">
    <source>
        <dbReference type="Proteomes" id="UP001172155"/>
    </source>
</evidence>
<accession>A0AA40K5Y2</accession>
<dbReference type="InterPro" id="IPR036265">
    <property type="entry name" value="HIT-like_sf"/>
</dbReference>
<evidence type="ECO:0000259" key="2">
    <source>
        <dbReference type="Pfam" id="PF09830"/>
    </source>
</evidence>
<dbReference type="Gene3D" id="3.30.428.70">
    <property type="match status" value="1"/>
</dbReference>
<dbReference type="InterPro" id="IPR009163">
    <property type="entry name" value="Ap4A_phos1/2"/>
</dbReference>
<dbReference type="GO" id="GO:0009117">
    <property type="term" value="P:nucleotide metabolic process"/>
    <property type="evidence" value="ECO:0007669"/>
    <property type="project" value="InterPro"/>
</dbReference>
<keyword evidence="4" id="KW-0808">Transferase</keyword>
<name>A0AA40K5Y2_9PEZI</name>
<sequence>MNDFSEDQIYAEFDRRVDEGIIVFDKHYRTVPYSDNGFQIEFRVLSGLSRKPGVSNPSTPSIPSTSPSPTPSCSTPSSPTISPSSSSSSPPTPSKSGFRPGSDINIQNFEIASSTTHLLAFNKFSSARPHLLFLTQDGYRRQHEALEIDDFTALWKLMGTFVKKRYMAIFNCGVDSGCSRLHKHMQVFGVEGGFKVWVDGEGEGNGDGNGERVNGAVPFRYFLGRFEGGFPEPEELLRVYRGLLRRAEEALGWDAEGKGKEAAPHNVVLDRKWMLVVPRRASGLNGADANAAAVLGMLWVSDEEKMNRWTEQGPAKVLAHLGVPAEGR</sequence>
<evidence type="ECO:0000313" key="4">
    <source>
        <dbReference type="EMBL" id="KAK0747165.1"/>
    </source>
</evidence>
<comment type="caution">
    <text evidence="4">The sequence shown here is derived from an EMBL/GenBank/DDBJ whole genome shotgun (WGS) entry which is preliminary data.</text>
</comment>
<feature type="domain" description="ATP adenylyltransferase C-terminal" evidence="2">
    <location>
        <begin position="216"/>
        <end position="324"/>
    </location>
</feature>
<dbReference type="PANTHER" id="PTHR38420">
    <property type="entry name" value="AP-4-A PHOSPHORYLASE II"/>
    <property type="match status" value="1"/>
</dbReference>
<evidence type="ECO:0000256" key="1">
    <source>
        <dbReference type="SAM" id="MobiDB-lite"/>
    </source>
</evidence>
<dbReference type="GO" id="GO:0005524">
    <property type="term" value="F:ATP binding"/>
    <property type="evidence" value="ECO:0007669"/>
    <property type="project" value="InterPro"/>
</dbReference>
<feature type="compositionally biased region" description="Low complexity" evidence="1">
    <location>
        <begin position="57"/>
        <end position="89"/>
    </location>
</feature>
<keyword evidence="4" id="KW-0548">Nucleotidyltransferase</keyword>
<dbReference type="EMBL" id="JAUKUD010000004">
    <property type="protein sequence ID" value="KAK0747165.1"/>
    <property type="molecule type" value="Genomic_DNA"/>
</dbReference>
<dbReference type="Proteomes" id="UP001172155">
    <property type="component" value="Unassembled WGS sequence"/>
</dbReference>
<dbReference type="Pfam" id="PF19327">
    <property type="entry name" value="Ap4A_phos_N"/>
    <property type="match status" value="1"/>
</dbReference>
<feature type="region of interest" description="Disordered" evidence="1">
    <location>
        <begin position="51"/>
        <end position="100"/>
    </location>
</feature>
<dbReference type="PANTHER" id="PTHR38420:SF1">
    <property type="entry name" value="PUTATIVE (AFU_ORTHOLOGUE AFUA_5G14690)-RELATED"/>
    <property type="match status" value="1"/>
</dbReference>
<organism evidence="4 5">
    <name type="scientific">Schizothecium vesticola</name>
    <dbReference type="NCBI Taxonomy" id="314040"/>
    <lineage>
        <taxon>Eukaryota</taxon>
        <taxon>Fungi</taxon>
        <taxon>Dikarya</taxon>
        <taxon>Ascomycota</taxon>
        <taxon>Pezizomycotina</taxon>
        <taxon>Sordariomycetes</taxon>
        <taxon>Sordariomycetidae</taxon>
        <taxon>Sordariales</taxon>
        <taxon>Schizotheciaceae</taxon>
        <taxon>Schizothecium</taxon>
    </lineage>
</organism>
<dbReference type="SUPFAM" id="SSF54197">
    <property type="entry name" value="HIT-like"/>
    <property type="match status" value="1"/>
</dbReference>
<reference evidence="4" key="1">
    <citation type="submission" date="2023-06" db="EMBL/GenBank/DDBJ databases">
        <title>Genome-scale phylogeny and comparative genomics of the fungal order Sordariales.</title>
        <authorList>
            <consortium name="Lawrence Berkeley National Laboratory"/>
            <person name="Hensen N."/>
            <person name="Bonometti L."/>
            <person name="Westerberg I."/>
            <person name="Brannstrom I.O."/>
            <person name="Guillou S."/>
            <person name="Cros-Aarteil S."/>
            <person name="Calhoun S."/>
            <person name="Haridas S."/>
            <person name="Kuo A."/>
            <person name="Mondo S."/>
            <person name="Pangilinan J."/>
            <person name="Riley R."/>
            <person name="LaButti K."/>
            <person name="Andreopoulos B."/>
            <person name="Lipzen A."/>
            <person name="Chen C."/>
            <person name="Yanf M."/>
            <person name="Daum C."/>
            <person name="Ng V."/>
            <person name="Clum A."/>
            <person name="Steindorff A."/>
            <person name="Ohm R."/>
            <person name="Martin F."/>
            <person name="Silar P."/>
            <person name="Natvig D."/>
            <person name="Lalanne C."/>
            <person name="Gautier V."/>
            <person name="Ament-velasquez S.L."/>
            <person name="Kruys A."/>
            <person name="Hutchinson M.I."/>
            <person name="Powell A.J."/>
            <person name="Barry K."/>
            <person name="Miller A.N."/>
            <person name="Grigoriev I.V."/>
            <person name="Debuchy R."/>
            <person name="Gladieux P."/>
            <person name="Thoren M.H."/>
            <person name="Johannesson H."/>
        </authorList>
    </citation>
    <scope>NUCLEOTIDE SEQUENCE</scope>
    <source>
        <strain evidence="4">SMH3187-1</strain>
    </source>
</reference>
<feature type="domain" description="Ap4A phosphorylase 1/2 N-terminal" evidence="3">
    <location>
        <begin position="114"/>
        <end position="188"/>
    </location>
</feature>
<gene>
    <name evidence="4" type="ORF">B0T18DRAFT_413233</name>
</gene>
<protein>
    <submittedName>
        <fullName evidence="4">ATP adenylyltransferase-domain-containing protein</fullName>
    </submittedName>
</protein>
<dbReference type="AlphaFoldDB" id="A0AA40K5Y2"/>
<keyword evidence="5" id="KW-1185">Reference proteome</keyword>
<evidence type="ECO:0000259" key="3">
    <source>
        <dbReference type="Pfam" id="PF19327"/>
    </source>
</evidence>
<dbReference type="InterPro" id="IPR019200">
    <property type="entry name" value="ATP_adenylylTrfase_C"/>
</dbReference>
<dbReference type="InterPro" id="IPR043171">
    <property type="entry name" value="Ap4A_phos1/2-like"/>
</dbReference>
<proteinExistence type="predicted"/>